<comment type="caution">
    <text evidence="14">The sequence shown here is derived from an EMBL/GenBank/DDBJ whole genome shotgun (WGS) entry which is preliminary data.</text>
</comment>
<dbReference type="GO" id="GO:0030955">
    <property type="term" value="F:potassium ion binding"/>
    <property type="evidence" value="ECO:0007669"/>
    <property type="project" value="InterPro"/>
</dbReference>
<reference evidence="14" key="1">
    <citation type="journal article" date="2014" name="Front. Microbiol.">
        <title>High frequency of phylogenetically diverse reductive dehalogenase-homologous genes in deep subseafloor sedimentary metagenomes.</title>
        <authorList>
            <person name="Kawai M."/>
            <person name="Futagami T."/>
            <person name="Toyoda A."/>
            <person name="Takaki Y."/>
            <person name="Nishi S."/>
            <person name="Hori S."/>
            <person name="Arai W."/>
            <person name="Tsubouchi T."/>
            <person name="Morono Y."/>
            <person name="Uchiyama I."/>
            <person name="Ito T."/>
            <person name="Fujiyama A."/>
            <person name="Inagaki F."/>
            <person name="Takami H."/>
        </authorList>
    </citation>
    <scope>NUCLEOTIDE SEQUENCE</scope>
    <source>
        <strain evidence="14">Expedition CK06-06</strain>
    </source>
</reference>
<dbReference type="InterPro" id="IPR015793">
    <property type="entry name" value="Pyrv_Knase_brl"/>
</dbReference>
<dbReference type="InterPro" id="IPR036918">
    <property type="entry name" value="Pyrv_Knase_C_sf"/>
</dbReference>
<feature type="domain" description="Pyruvate kinase barrel" evidence="12">
    <location>
        <begin position="2"/>
        <end position="93"/>
    </location>
</feature>
<evidence type="ECO:0000256" key="5">
    <source>
        <dbReference type="ARBA" id="ARBA00022723"/>
    </source>
</evidence>
<keyword evidence="5" id="KW-0479">Metal-binding</keyword>
<keyword evidence="7" id="KW-0418">Kinase</keyword>
<protein>
    <recommendedName>
        <fullName evidence="3">pyruvate kinase</fullName>
        <ecNumber evidence="3">2.7.1.40</ecNumber>
    </recommendedName>
</protein>
<dbReference type="PRINTS" id="PR01050">
    <property type="entry name" value="PYRUVTKNASE"/>
</dbReference>
<dbReference type="Gene3D" id="3.40.1380.20">
    <property type="entry name" value="Pyruvate kinase, C-terminal domain"/>
    <property type="match status" value="1"/>
</dbReference>
<feature type="domain" description="Pyruvate kinase C-terminal" evidence="13">
    <location>
        <begin position="127"/>
        <end position="237"/>
    </location>
</feature>
<dbReference type="GO" id="GO:0004743">
    <property type="term" value="F:pyruvate kinase activity"/>
    <property type="evidence" value="ECO:0007669"/>
    <property type="project" value="UniProtKB-EC"/>
</dbReference>
<evidence type="ECO:0000313" key="14">
    <source>
        <dbReference type="EMBL" id="GAG91929.1"/>
    </source>
</evidence>
<dbReference type="InterPro" id="IPR040442">
    <property type="entry name" value="Pyrv_kinase-like_dom_sf"/>
</dbReference>
<name>X1B838_9ZZZZ</name>
<evidence type="ECO:0000256" key="6">
    <source>
        <dbReference type="ARBA" id="ARBA00022741"/>
    </source>
</evidence>
<dbReference type="GO" id="GO:0016301">
    <property type="term" value="F:kinase activity"/>
    <property type="evidence" value="ECO:0007669"/>
    <property type="project" value="UniProtKB-KW"/>
</dbReference>
<dbReference type="Pfam" id="PF02887">
    <property type="entry name" value="PK_C"/>
    <property type="match status" value="1"/>
</dbReference>
<evidence type="ECO:0000256" key="11">
    <source>
        <dbReference type="ARBA" id="ARBA00023317"/>
    </source>
</evidence>
<dbReference type="Gene3D" id="3.20.20.60">
    <property type="entry name" value="Phosphoenolpyruvate-binding domains"/>
    <property type="match status" value="1"/>
</dbReference>
<dbReference type="SUPFAM" id="SSF51621">
    <property type="entry name" value="Phosphoenolpyruvate/pyruvate domain"/>
    <property type="match status" value="1"/>
</dbReference>
<organism evidence="14">
    <name type="scientific">marine sediment metagenome</name>
    <dbReference type="NCBI Taxonomy" id="412755"/>
    <lineage>
        <taxon>unclassified sequences</taxon>
        <taxon>metagenomes</taxon>
        <taxon>ecological metagenomes</taxon>
    </lineage>
</organism>
<proteinExistence type="inferred from homology"/>
<keyword evidence="8" id="KW-0067">ATP-binding</keyword>
<keyword evidence="9" id="KW-0460">Magnesium</keyword>
<evidence type="ECO:0000256" key="3">
    <source>
        <dbReference type="ARBA" id="ARBA00012142"/>
    </source>
</evidence>
<keyword evidence="10" id="KW-0324">Glycolysis</keyword>
<sequence length="237" mass="25637">MILELCEGIMVARGDLALDISIEKVPLATKRLIKEANHHGKAVITATEMLESMVQSATPTRAEAADVANAVLDGTDALMLSEETSVGSYPIEATETMARIALEAEASLPFEQIARERWQDVLPEVNDATARAACQVARQVKAKAIVAFTAGGTTALRISKYRPRQPILAVTPSERIMRRLSLCWGVLPIRKREPQNLEEVFGVAREVALEMNAARRGDLVVVTAGLPLTVPGSTNLL</sequence>
<dbReference type="EMBL" id="BART01028662">
    <property type="protein sequence ID" value="GAG91929.1"/>
    <property type="molecule type" value="Genomic_DNA"/>
</dbReference>
<comment type="similarity">
    <text evidence="2">Belongs to the pyruvate kinase family.</text>
</comment>
<evidence type="ECO:0000256" key="8">
    <source>
        <dbReference type="ARBA" id="ARBA00022840"/>
    </source>
</evidence>
<dbReference type="Pfam" id="PF00224">
    <property type="entry name" value="PK"/>
    <property type="match status" value="1"/>
</dbReference>
<dbReference type="PANTHER" id="PTHR11817">
    <property type="entry name" value="PYRUVATE KINASE"/>
    <property type="match status" value="1"/>
</dbReference>
<accession>X1B838</accession>
<evidence type="ECO:0000259" key="13">
    <source>
        <dbReference type="Pfam" id="PF02887"/>
    </source>
</evidence>
<keyword evidence="11" id="KW-0670">Pyruvate</keyword>
<dbReference type="InterPro" id="IPR015813">
    <property type="entry name" value="Pyrv/PenolPyrv_kinase-like_dom"/>
</dbReference>
<dbReference type="InterPro" id="IPR015795">
    <property type="entry name" value="Pyrv_Knase_C"/>
</dbReference>
<evidence type="ECO:0000259" key="12">
    <source>
        <dbReference type="Pfam" id="PF00224"/>
    </source>
</evidence>
<evidence type="ECO:0000256" key="7">
    <source>
        <dbReference type="ARBA" id="ARBA00022777"/>
    </source>
</evidence>
<dbReference type="GO" id="GO:0005524">
    <property type="term" value="F:ATP binding"/>
    <property type="evidence" value="ECO:0007669"/>
    <property type="project" value="UniProtKB-KW"/>
</dbReference>
<dbReference type="UniPathway" id="UPA00109">
    <property type="reaction ID" value="UER00188"/>
</dbReference>
<dbReference type="GO" id="GO:0000287">
    <property type="term" value="F:magnesium ion binding"/>
    <property type="evidence" value="ECO:0007669"/>
    <property type="project" value="InterPro"/>
</dbReference>
<evidence type="ECO:0000256" key="1">
    <source>
        <dbReference type="ARBA" id="ARBA00004997"/>
    </source>
</evidence>
<gene>
    <name evidence="14" type="ORF">S01H4_50477</name>
</gene>
<dbReference type="EC" id="2.7.1.40" evidence="3"/>
<dbReference type="InterPro" id="IPR001697">
    <property type="entry name" value="Pyr_Knase"/>
</dbReference>
<feature type="non-terminal residue" evidence="14">
    <location>
        <position position="237"/>
    </location>
</feature>
<dbReference type="SUPFAM" id="SSF52935">
    <property type="entry name" value="PK C-terminal domain-like"/>
    <property type="match status" value="1"/>
</dbReference>
<keyword evidence="4" id="KW-0808">Transferase</keyword>
<evidence type="ECO:0000256" key="9">
    <source>
        <dbReference type="ARBA" id="ARBA00022842"/>
    </source>
</evidence>
<evidence type="ECO:0000256" key="4">
    <source>
        <dbReference type="ARBA" id="ARBA00022679"/>
    </source>
</evidence>
<keyword evidence="6" id="KW-0547">Nucleotide-binding</keyword>
<comment type="pathway">
    <text evidence="1">Carbohydrate degradation; glycolysis; pyruvate from D-glyceraldehyde 3-phosphate: step 5/5.</text>
</comment>
<evidence type="ECO:0000256" key="2">
    <source>
        <dbReference type="ARBA" id="ARBA00008663"/>
    </source>
</evidence>
<dbReference type="AlphaFoldDB" id="X1B838"/>
<evidence type="ECO:0000256" key="10">
    <source>
        <dbReference type="ARBA" id="ARBA00023152"/>
    </source>
</evidence>